<dbReference type="AlphaFoldDB" id="A4J1B7"/>
<dbReference type="EMBL" id="CP000612">
    <property type="protein sequence ID" value="ABO48870.1"/>
    <property type="molecule type" value="Genomic_DNA"/>
</dbReference>
<evidence type="ECO:0000313" key="4">
    <source>
        <dbReference type="Proteomes" id="UP000001556"/>
    </source>
</evidence>
<sequence length="183" mass="20013">MLKISKKIVGLAIGGMFLAGSIAGNAFADSDTKNELDQKREQYYQKFVADFATNLGVSQDQVTAALKATKKQMVQAEVQQGKITQAQADKILEQKEIGFSFGFGMGGPRHDRGDLTQNTNFLNDAASALGITADELKSELQSGKKLDQVITDQGMTMEQFRQKMPQPKFNKKDAATKNISNQS</sequence>
<dbReference type="OrthoDB" id="1806931at2"/>
<dbReference type="Proteomes" id="UP000001556">
    <property type="component" value="Chromosome"/>
</dbReference>
<dbReference type="STRING" id="349161.Dred_0322"/>
<dbReference type="KEGG" id="drm:Dred_0322"/>
<evidence type="ECO:0000256" key="1">
    <source>
        <dbReference type="SAM" id="MobiDB-lite"/>
    </source>
</evidence>
<gene>
    <name evidence="3" type="ordered locus">Dred_0322</name>
</gene>
<feature type="signal peptide" evidence="2">
    <location>
        <begin position="1"/>
        <end position="28"/>
    </location>
</feature>
<accession>A4J1B7</accession>
<keyword evidence="4" id="KW-1185">Reference proteome</keyword>
<evidence type="ECO:0000256" key="2">
    <source>
        <dbReference type="SAM" id="SignalP"/>
    </source>
</evidence>
<dbReference type="RefSeq" id="WP_011876708.1">
    <property type="nucleotide sequence ID" value="NC_009253.1"/>
</dbReference>
<feature type="chain" id="PRO_5002670689" evidence="2">
    <location>
        <begin position="29"/>
        <end position="183"/>
    </location>
</feature>
<evidence type="ECO:0000313" key="3">
    <source>
        <dbReference type="EMBL" id="ABO48870.1"/>
    </source>
</evidence>
<keyword evidence="2" id="KW-0732">Signal</keyword>
<name>A4J1B7_DESRM</name>
<proteinExistence type="predicted"/>
<reference evidence="3 4" key="1">
    <citation type="submission" date="2007-03" db="EMBL/GenBank/DDBJ databases">
        <title>Complete sequence of Desulfotomaculum reducens MI-1.</title>
        <authorList>
            <consortium name="US DOE Joint Genome Institute"/>
            <person name="Copeland A."/>
            <person name="Lucas S."/>
            <person name="Lapidus A."/>
            <person name="Barry K."/>
            <person name="Detter J.C."/>
            <person name="Glavina del Rio T."/>
            <person name="Hammon N."/>
            <person name="Israni S."/>
            <person name="Dalin E."/>
            <person name="Tice H."/>
            <person name="Pitluck S."/>
            <person name="Sims D."/>
            <person name="Brettin T."/>
            <person name="Bruce D."/>
            <person name="Han C."/>
            <person name="Tapia R."/>
            <person name="Schmutz J."/>
            <person name="Larimer F."/>
            <person name="Land M."/>
            <person name="Hauser L."/>
            <person name="Kyrpides N."/>
            <person name="Kim E."/>
            <person name="Tebo B.M."/>
            <person name="Richardson P."/>
        </authorList>
    </citation>
    <scope>NUCLEOTIDE SEQUENCE [LARGE SCALE GENOMIC DNA]</scope>
    <source>
        <strain evidence="3 4">MI-1</strain>
    </source>
</reference>
<protein>
    <submittedName>
        <fullName evidence="3">Transcriptional regulator, Fis family</fullName>
    </submittedName>
</protein>
<dbReference type="HOGENOM" id="CLU_100151_0_0_9"/>
<feature type="region of interest" description="Disordered" evidence="1">
    <location>
        <begin position="161"/>
        <end position="183"/>
    </location>
</feature>
<organism evidence="3 4">
    <name type="scientific">Desulforamulus reducens (strain ATCC BAA-1160 / DSM 100696 / MI-1)</name>
    <name type="common">Desulfotomaculum reducens</name>
    <dbReference type="NCBI Taxonomy" id="349161"/>
    <lineage>
        <taxon>Bacteria</taxon>
        <taxon>Bacillati</taxon>
        <taxon>Bacillota</taxon>
        <taxon>Clostridia</taxon>
        <taxon>Eubacteriales</taxon>
        <taxon>Peptococcaceae</taxon>
        <taxon>Desulforamulus</taxon>
    </lineage>
</organism>